<protein>
    <recommendedName>
        <fullName evidence="4">Permease</fullName>
    </recommendedName>
</protein>
<dbReference type="EMBL" id="CQAW01000020">
    <property type="protein sequence ID" value="CNI18572.1"/>
    <property type="molecule type" value="Genomic_DNA"/>
</dbReference>
<evidence type="ECO:0000256" key="1">
    <source>
        <dbReference type="SAM" id="Phobius"/>
    </source>
</evidence>
<feature type="transmembrane region" description="Helical" evidence="1">
    <location>
        <begin position="27"/>
        <end position="51"/>
    </location>
</feature>
<gene>
    <name evidence="2" type="ORF">ERS008472_03457</name>
</gene>
<keyword evidence="1" id="KW-1133">Transmembrane helix</keyword>
<proteinExistence type="predicted"/>
<keyword evidence="1" id="KW-0472">Membrane</keyword>
<sequence length="98" mass="10478">MPLAMCITLSSLVGILAAYFDPRIQGFLHISGAVLAFVLVPALGIFIGNLLRLWLRPDVVLGTTQQVIGARIFWAIGPQFIGWMVGFIAASNLAGLPV</sequence>
<accession>A0A0T9QMX7</accession>
<name>A0A0T9QMX7_9GAMM</name>
<reference evidence="3" key="1">
    <citation type="submission" date="2015-03" db="EMBL/GenBank/DDBJ databases">
        <authorList>
            <consortium name="Pathogen Informatics"/>
            <person name="Murphy D."/>
        </authorList>
    </citation>
    <scope>NUCLEOTIDE SEQUENCE [LARGE SCALE GENOMIC DNA]</scope>
    <source>
        <strain evidence="3">IP6945</strain>
    </source>
</reference>
<feature type="transmembrane region" description="Helical" evidence="1">
    <location>
        <begin position="72"/>
        <end position="94"/>
    </location>
</feature>
<evidence type="ECO:0000313" key="2">
    <source>
        <dbReference type="EMBL" id="CNI18572.1"/>
    </source>
</evidence>
<evidence type="ECO:0000313" key="3">
    <source>
        <dbReference type="Proteomes" id="UP000041882"/>
    </source>
</evidence>
<organism evidence="2 3">
    <name type="scientific">Yersinia thracica</name>
    <dbReference type="NCBI Taxonomy" id="2890319"/>
    <lineage>
        <taxon>Bacteria</taxon>
        <taxon>Pseudomonadati</taxon>
        <taxon>Pseudomonadota</taxon>
        <taxon>Gammaproteobacteria</taxon>
        <taxon>Enterobacterales</taxon>
        <taxon>Yersiniaceae</taxon>
        <taxon>Yersinia</taxon>
    </lineage>
</organism>
<keyword evidence="3" id="KW-1185">Reference proteome</keyword>
<dbReference type="Proteomes" id="UP000041882">
    <property type="component" value="Unassembled WGS sequence"/>
</dbReference>
<evidence type="ECO:0008006" key="4">
    <source>
        <dbReference type="Google" id="ProtNLM"/>
    </source>
</evidence>
<keyword evidence="1" id="KW-0812">Transmembrane</keyword>
<dbReference type="AlphaFoldDB" id="A0A0T9QMX7"/>